<dbReference type="Pfam" id="PF02397">
    <property type="entry name" value="Bac_transf"/>
    <property type="match status" value="1"/>
</dbReference>
<evidence type="ECO:0000256" key="4">
    <source>
        <dbReference type="ARBA" id="ARBA00022692"/>
    </source>
</evidence>
<protein>
    <submittedName>
        <fullName evidence="9">Sugar transferase</fullName>
    </submittedName>
</protein>
<keyword evidence="5 7" id="KW-1133">Transmembrane helix</keyword>
<sequence>MCEVRILWGGVVVFSGDFALRGKPRIATPSFEARPATVRPVEAPTRRSAAAAASTVSWQRTYSRRLAFTDTIIVIAAVFGAQQLRFGAPAGLHIPGLSGDGFNLAYTFVSLIVIVAWLATLKLLGTRSVQRVASGWDEYRLVVDASLRMFGLFAIAAFLLRVDLARGYLLLAMPVGLVALVVSRWVWRQWLGRERAHGRYLARAIVVGEHGNAQHVAGELARDRAAGIVVSGAITNRADDELLPGVPLIGGLDDIVAAVERSGADTVVYSGSDLISPAKLRQFGWDLQSHGIELVLAAALTDVAGPRLHARPVAGLSLLHVDSPEFTGSRYITKRAFDIIAAGLGLIALSPLLLFIALRVRADGGPALFRQQRVGLDGRTFTMLKFRSMVPDAEARLPELLAHNDGNGVLFKMRDDPRVTPIGRVLRRLSLDELPQLINVVRGDMSLVGPRPPLLSEVSDYESWAERRLLVKPGITGLWQVSGRSDLSWEESLRLDLYYVENWSLAGDLVIIWRTVRAVAERRGAY</sequence>
<comment type="subcellular location">
    <subcellularLocation>
        <location evidence="1">Membrane</location>
        <topology evidence="1">Multi-pass membrane protein</topology>
    </subcellularLocation>
</comment>
<dbReference type="GO" id="GO:0016020">
    <property type="term" value="C:membrane"/>
    <property type="evidence" value="ECO:0007669"/>
    <property type="project" value="UniProtKB-SubCell"/>
</dbReference>
<feature type="transmembrane region" description="Helical" evidence="7">
    <location>
        <begin position="339"/>
        <end position="358"/>
    </location>
</feature>
<comment type="caution">
    <text evidence="9">The sequence shown here is derived from an EMBL/GenBank/DDBJ whole genome shotgun (WGS) entry which is preliminary data.</text>
</comment>
<gene>
    <name evidence="9" type="ORF">JF543_05145</name>
</gene>
<evidence type="ECO:0000256" key="7">
    <source>
        <dbReference type="SAM" id="Phobius"/>
    </source>
</evidence>
<keyword evidence="4 7" id="KW-0812">Transmembrane</keyword>
<dbReference type="Proteomes" id="UP000664385">
    <property type="component" value="Unassembled WGS sequence"/>
</dbReference>
<evidence type="ECO:0000256" key="5">
    <source>
        <dbReference type="ARBA" id="ARBA00022989"/>
    </source>
</evidence>
<comment type="similarity">
    <text evidence="2">Belongs to the bacterial sugar transferase family.</text>
</comment>
<dbReference type="PANTHER" id="PTHR30576">
    <property type="entry name" value="COLANIC BIOSYNTHESIS UDP-GLUCOSE LIPID CARRIER TRANSFERASE"/>
    <property type="match status" value="1"/>
</dbReference>
<evidence type="ECO:0000256" key="2">
    <source>
        <dbReference type="ARBA" id="ARBA00006464"/>
    </source>
</evidence>
<feature type="domain" description="Bacterial sugar transferase" evidence="8">
    <location>
        <begin position="334"/>
        <end position="520"/>
    </location>
</feature>
<organism evidence="9 10">
    <name type="scientific">Microbacterium esteraromaticum</name>
    <dbReference type="NCBI Taxonomy" id="57043"/>
    <lineage>
        <taxon>Bacteria</taxon>
        <taxon>Bacillati</taxon>
        <taxon>Actinomycetota</taxon>
        <taxon>Actinomycetes</taxon>
        <taxon>Micrococcales</taxon>
        <taxon>Microbacteriaceae</taxon>
        <taxon>Microbacterium</taxon>
    </lineage>
</organism>
<dbReference type="AlphaFoldDB" id="A0A939IR39"/>
<feature type="transmembrane region" description="Helical" evidence="7">
    <location>
        <begin position="145"/>
        <end position="162"/>
    </location>
</feature>
<keyword evidence="3 9" id="KW-0808">Transferase</keyword>
<evidence type="ECO:0000256" key="1">
    <source>
        <dbReference type="ARBA" id="ARBA00004141"/>
    </source>
</evidence>
<evidence type="ECO:0000313" key="10">
    <source>
        <dbReference type="Proteomes" id="UP000664385"/>
    </source>
</evidence>
<evidence type="ECO:0000256" key="3">
    <source>
        <dbReference type="ARBA" id="ARBA00022679"/>
    </source>
</evidence>
<accession>A0A939IR39</accession>
<feature type="transmembrane region" description="Helical" evidence="7">
    <location>
        <begin position="66"/>
        <end position="84"/>
    </location>
</feature>
<dbReference type="InterPro" id="IPR003362">
    <property type="entry name" value="Bact_transf"/>
</dbReference>
<evidence type="ECO:0000259" key="8">
    <source>
        <dbReference type="Pfam" id="PF02397"/>
    </source>
</evidence>
<dbReference type="Pfam" id="PF13727">
    <property type="entry name" value="CoA_binding_3"/>
    <property type="match status" value="1"/>
</dbReference>
<dbReference type="EMBL" id="JAEMWU010000001">
    <property type="protein sequence ID" value="MBN8205340.1"/>
    <property type="molecule type" value="Genomic_DNA"/>
</dbReference>
<reference evidence="9" key="1">
    <citation type="submission" date="2020-12" db="EMBL/GenBank/DDBJ databases">
        <title>PHA producing bacteria isolated from mangrove.</title>
        <authorList>
            <person name="Zheng W."/>
            <person name="Yu S."/>
            <person name="Huang Y."/>
        </authorList>
    </citation>
    <scope>NUCLEOTIDE SEQUENCE</scope>
    <source>
        <strain evidence="9">GN8-5</strain>
    </source>
</reference>
<dbReference type="NCBIfam" id="TIGR03025">
    <property type="entry name" value="EPS_sugtrans"/>
    <property type="match status" value="1"/>
</dbReference>
<evidence type="ECO:0000313" key="9">
    <source>
        <dbReference type="EMBL" id="MBN8205340.1"/>
    </source>
</evidence>
<evidence type="ECO:0000256" key="6">
    <source>
        <dbReference type="ARBA" id="ARBA00023136"/>
    </source>
</evidence>
<dbReference type="GO" id="GO:0016780">
    <property type="term" value="F:phosphotransferase activity, for other substituted phosphate groups"/>
    <property type="evidence" value="ECO:0007669"/>
    <property type="project" value="TreeGrafter"/>
</dbReference>
<dbReference type="InterPro" id="IPR017475">
    <property type="entry name" value="EPS_sugar_tfrase"/>
</dbReference>
<keyword evidence="6 7" id="KW-0472">Membrane</keyword>
<feature type="transmembrane region" description="Helical" evidence="7">
    <location>
        <begin position="104"/>
        <end position="124"/>
    </location>
</feature>
<feature type="transmembrane region" description="Helical" evidence="7">
    <location>
        <begin position="168"/>
        <end position="187"/>
    </location>
</feature>
<dbReference type="PANTHER" id="PTHR30576:SF10">
    <property type="entry name" value="SLL5057 PROTEIN"/>
    <property type="match status" value="1"/>
</dbReference>
<proteinExistence type="inferred from homology"/>
<name>A0A939IR39_9MICO</name>